<name>A0AAX1EI73_9GAMM</name>
<evidence type="ECO:0000313" key="1">
    <source>
        <dbReference type="EMBL" id="QBR84790.1"/>
    </source>
</evidence>
<accession>A0AAX1EI73</accession>
<dbReference type="AlphaFoldDB" id="A0AAX1EI73"/>
<dbReference type="RefSeq" id="WP_135060969.1">
    <property type="nucleotide sequence ID" value="NZ_CP038254.1"/>
</dbReference>
<gene>
    <name evidence="1" type="ORF">E3983_10745</name>
</gene>
<organism evidence="1 2">
    <name type="scientific">Legionella israelensis</name>
    <dbReference type="NCBI Taxonomy" id="454"/>
    <lineage>
        <taxon>Bacteria</taxon>
        <taxon>Pseudomonadati</taxon>
        <taxon>Pseudomonadota</taxon>
        <taxon>Gammaproteobacteria</taxon>
        <taxon>Legionellales</taxon>
        <taxon>Legionellaceae</taxon>
        <taxon>Legionella</taxon>
    </lineage>
</organism>
<dbReference type="EMBL" id="CP038254">
    <property type="protein sequence ID" value="QBR84790.1"/>
    <property type="molecule type" value="Genomic_DNA"/>
</dbReference>
<protein>
    <submittedName>
        <fullName evidence="1">Uncharacterized protein</fullName>
    </submittedName>
</protein>
<evidence type="ECO:0000313" key="2">
    <source>
        <dbReference type="Proteomes" id="UP000295517"/>
    </source>
</evidence>
<sequence>MTDIHRQLQNALKEDPENLNLSNGLAIISRELIKNPHLVYSGKKETEVDDTLEQEHTSKIQFNW</sequence>
<reference evidence="1 2" key="1">
    <citation type="submission" date="2019-03" db="EMBL/GenBank/DDBJ databases">
        <title>Diverse conjugative elements silence natural transformation in Legionella species.</title>
        <authorList>
            <person name="Durieux I."/>
            <person name="Ginevra C."/>
            <person name="Attaiech L."/>
            <person name="Picq K."/>
            <person name="Juan P.A."/>
            <person name="Jarraud S."/>
            <person name="Charpentier X."/>
        </authorList>
    </citation>
    <scope>NUCLEOTIDE SEQUENCE [LARGE SCALE GENOMIC DNA]</scope>
    <source>
        <strain evidence="1 2">HL-0427-4011</strain>
    </source>
</reference>
<proteinExistence type="predicted"/>
<dbReference type="Proteomes" id="UP000295517">
    <property type="component" value="Chromosome"/>
</dbReference>